<dbReference type="RefSeq" id="WP_061914880.1">
    <property type="nucleotide sequence ID" value="NZ_DF967971.1"/>
</dbReference>
<evidence type="ECO:0000256" key="1">
    <source>
        <dbReference type="SAM" id="MobiDB-lite"/>
    </source>
</evidence>
<evidence type="ECO:0000313" key="3">
    <source>
        <dbReference type="Proteomes" id="UP000050514"/>
    </source>
</evidence>
<feature type="compositionally biased region" description="Basic and acidic residues" evidence="1">
    <location>
        <begin position="44"/>
        <end position="69"/>
    </location>
</feature>
<sequence length="127" mass="15110">MLRILDNGIESKNGQFHAAWCLVDEDGRRYYRVAVLRERLERAQAEAAQERRTREELQKRLEEAQQAKEKPKKKKGEAKRQPERILTPEELPQLWRKLVEEMSGMIFFPPAQEHFKAQLKPKESDIR</sequence>
<dbReference type="AlphaFoldDB" id="A0A0P6XPP6"/>
<dbReference type="Proteomes" id="UP000050514">
    <property type="component" value="Unassembled WGS sequence"/>
</dbReference>
<reference evidence="2 3" key="1">
    <citation type="submission" date="2015-07" db="EMBL/GenBank/DDBJ databases">
        <title>Draft genome of Bellilinea caldifistulae DSM 17877.</title>
        <authorList>
            <person name="Hemp J."/>
            <person name="Ward L.M."/>
            <person name="Pace L.A."/>
            <person name="Fischer W.W."/>
        </authorList>
    </citation>
    <scope>NUCLEOTIDE SEQUENCE [LARGE SCALE GENOMIC DNA]</scope>
    <source>
        <strain evidence="2 3">GOMI-1</strain>
    </source>
</reference>
<dbReference type="STRING" id="360411.AC812_04515"/>
<feature type="region of interest" description="Disordered" evidence="1">
    <location>
        <begin position="44"/>
        <end position="86"/>
    </location>
</feature>
<keyword evidence="3" id="KW-1185">Reference proteome</keyword>
<evidence type="ECO:0000313" key="2">
    <source>
        <dbReference type="EMBL" id="KPL77221.1"/>
    </source>
</evidence>
<organism evidence="2 3">
    <name type="scientific">Bellilinea caldifistulae</name>
    <dbReference type="NCBI Taxonomy" id="360411"/>
    <lineage>
        <taxon>Bacteria</taxon>
        <taxon>Bacillati</taxon>
        <taxon>Chloroflexota</taxon>
        <taxon>Anaerolineae</taxon>
        <taxon>Anaerolineales</taxon>
        <taxon>Anaerolineaceae</taxon>
        <taxon>Bellilinea</taxon>
    </lineage>
</organism>
<gene>
    <name evidence="2" type="ORF">AC812_04515</name>
</gene>
<comment type="caution">
    <text evidence="2">The sequence shown here is derived from an EMBL/GenBank/DDBJ whole genome shotgun (WGS) entry which is preliminary data.</text>
</comment>
<accession>A0A0P6XPP6</accession>
<protein>
    <submittedName>
        <fullName evidence="2">Uncharacterized protein</fullName>
    </submittedName>
</protein>
<proteinExistence type="predicted"/>
<dbReference type="EMBL" id="LGHJ01000010">
    <property type="protein sequence ID" value="KPL77221.1"/>
    <property type="molecule type" value="Genomic_DNA"/>
</dbReference>
<name>A0A0P6XPP6_9CHLR</name>